<accession>A0A087CME0</accession>
<evidence type="ECO:0000259" key="9">
    <source>
        <dbReference type="Pfam" id="PF02687"/>
    </source>
</evidence>
<gene>
    <name evidence="10" type="ORF">BREU_1213</name>
</gene>
<sequence length="497" mass="52510">MFVLSNAWRALMRAKGRTALTALITLAVTFGTVAGLAVVQENTAAHTDEYNAQAANLAIRPSAAAWKKVSPTDSASTKQYMTWTSYTEYATVIQQAGVNLDFTVTETVPARTTGDLKAVEGESSLGSASDDKTGGQLLWRAFWTADAAKASDLGTFKLVDGKNLSYDNQSSDPDVTSALVSSAFAKANGLKVGDKFKVATAADADTTYELTVRGIYEYTAAADSDNPVVTARNRENAIFTNYQAYSKAGLDPSADDHSVSGWQVPDLNVVFNVTNAETYDKLVAELKKAKLPASGFAISSPALDAYTKSLEPLDAVTGNVKTGTIVLLVVGGVLLLALVLFGVWGPKRDDEIGMALVSGVSRGRLGWQFMLEVFFETLPFYVIGLVAGIFATKPLAGALIGTGHEVTVASGLIWNMVWGGLGAILALAILAAVRLAFFRADKLFAADGDWGTVSETEIIESEASARESGKSQTDGQSESNANESTTSTTHDDAEAQA</sequence>
<keyword evidence="2" id="KW-1003">Cell membrane</keyword>
<feature type="domain" description="ABC3 transporter permease C-terminal" evidence="9">
    <location>
        <begin position="325"/>
        <end position="436"/>
    </location>
</feature>
<comment type="subcellular location">
    <subcellularLocation>
        <location evidence="1">Cell membrane</location>
        <topology evidence="1">Multi-pass membrane protein</topology>
    </subcellularLocation>
</comment>
<evidence type="ECO:0000313" key="11">
    <source>
        <dbReference type="Proteomes" id="UP000028984"/>
    </source>
</evidence>
<evidence type="ECO:0000256" key="6">
    <source>
        <dbReference type="ARBA" id="ARBA00038076"/>
    </source>
</evidence>
<dbReference type="RefSeq" id="WP_044090438.1">
    <property type="nucleotide sequence ID" value="NZ_JDUW01000026.1"/>
</dbReference>
<proteinExistence type="inferred from homology"/>
<dbReference type="GO" id="GO:0022857">
    <property type="term" value="F:transmembrane transporter activity"/>
    <property type="evidence" value="ECO:0007669"/>
    <property type="project" value="TreeGrafter"/>
</dbReference>
<dbReference type="OrthoDB" id="3227934at2"/>
<evidence type="ECO:0000256" key="1">
    <source>
        <dbReference type="ARBA" id="ARBA00004651"/>
    </source>
</evidence>
<dbReference type="PANTHER" id="PTHR30572">
    <property type="entry name" value="MEMBRANE COMPONENT OF TRANSPORTER-RELATED"/>
    <property type="match status" value="1"/>
</dbReference>
<dbReference type="InterPro" id="IPR050250">
    <property type="entry name" value="Macrolide_Exporter_MacB"/>
</dbReference>
<dbReference type="Proteomes" id="UP000028984">
    <property type="component" value="Unassembled WGS sequence"/>
</dbReference>
<organism evidence="10 11">
    <name type="scientific">Bifidobacterium reuteri DSM 23975</name>
    <dbReference type="NCBI Taxonomy" id="1437610"/>
    <lineage>
        <taxon>Bacteria</taxon>
        <taxon>Bacillati</taxon>
        <taxon>Actinomycetota</taxon>
        <taxon>Actinomycetes</taxon>
        <taxon>Bifidobacteriales</taxon>
        <taxon>Bifidobacteriaceae</taxon>
        <taxon>Bifidobacterium</taxon>
    </lineage>
</organism>
<evidence type="ECO:0000256" key="5">
    <source>
        <dbReference type="ARBA" id="ARBA00023136"/>
    </source>
</evidence>
<evidence type="ECO:0000256" key="3">
    <source>
        <dbReference type="ARBA" id="ARBA00022692"/>
    </source>
</evidence>
<feature type="region of interest" description="Disordered" evidence="7">
    <location>
        <begin position="460"/>
        <end position="497"/>
    </location>
</feature>
<feature type="compositionally biased region" description="Low complexity" evidence="7">
    <location>
        <begin position="477"/>
        <end position="488"/>
    </location>
</feature>
<evidence type="ECO:0000256" key="4">
    <source>
        <dbReference type="ARBA" id="ARBA00022989"/>
    </source>
</evidence>
<name>A0A087CME0_9BIFI</name>
<feature type="transmembrane region" description="Helical" evidence="8">
    <location>
        <begin position="412"/>
        <end position="433"/>
    </location>
</feature>
<keyword evidence="4 8" id="KW-1133">Transmembrane helix</keyword>
<protein>
    <submittedName>
        <fullName evidence="10">Permease protein of ABC transporter system</fullName>
    </submittedName>
</protein>
<dbReference type="GO" id="GO:0005886">
    <property type="term" value="C:plasma membrane"/>
    <property type="evidence" value="ECO:0007669"/>
    <property type="project" value="UniProtKB-SubCell"/>
</dbReference>
<comment type="similarity">
    <text evidence="6">Belongs to the ABC-4 integral membrane protein family.</text>
</comment>
<dbReference type="Pfam" id="PF02687">
    <property type="entry name" value="FtsX"/>
    <property type="match status" value="1"/>
</dbReference>
<comment type="caution">
    <text evidence="10">The sequence shown here is derived from an EMBL/GenBank/DDBJ whole genome shotgun (WGS) entry which is preliminary data.</text>
</comment>
<evidence type="ECO:0000313" key="10">
    <source>
        <dbReference type="EMBL" id="KFI84440.1"/>
    </source>
</evidence>
<evidence type="ECO:0000256" key="2">
    <source>
        <dbReference type="ARBA" id="ARBA00022475"/>
    </source>
</evidence>
<dbReference type="AlphaFoldDB" id="A0A087CME0"/>
<keyword evidence="3 8" id="KW-0812">Transmembrane</keyword>
<feature type="transmembrane region" description="Helical" evidence="8">
    <location>
        <begin position="325"/>
        <end position="344"/>
    </location>
</feature>
<feature type="transmembrane region" description="Helical" evidence="8">
    <location>
        <begin position="365"/>
        <end position="392"/>
    </location>
</feature>
<dbReference type="STRING" id="1437610.BREU_1213"/>
<keyword evidence="11" id="KW-1185">Reference proteome</keyword>
<reference evidence="10 11" key="1">
    <citation type="submission" date="2014-03" db="EMBL/GenBank/DDBJ databases">
        <title>Genomics of Bifidobacteria.</title>
        <authorList>
            <person name="Ventura M."/>
            <person name="Milani C."/>
            <person name="Lugli G.A."/>
        </authorList>
    </citation>
    <scope>NUCLEOTIDE SEQUENCE [LARGE SCALE GENOMIC DNA]</scope>
    <source>
        <strain evidence="10 11">DSM 23975</strain>
    </source>
</reference>
<evidence type="ECO:0000256" key="7">
    <source>
        <dbReference type="SAM" id="MobiDB-lite"/>
    </source>
</evidence>
<dbReference type="InterPro" id="IPR003838">
    <property type="entry name" value="ABC3_permease_C"/>
</dbReference>
<dbReference type="eggNOG" id="COG0577">
    <property type="taxonomic scope" value="Bacteria"/>
</dbReference>
<dbReference type="EMBL" id="JGZK01000017">
    <property type="protein sequence ID" value="KFI84440.1"/>
    <property type="molecule type" value="Genomic_DNA"/>
</dbReference>
<evidence type="ECO:0000256" key="8">
    <source>
        <dbReference type="SAM" id="Phobius"/>
    </source>
</evidence>
<dbReference type="PANTHER" id="PTHR30572:SF4">
    <property type="entry name" value="ABC TRANSPORTER PERMEASE YTRF"/>
    <property type="match status" value="1"/>
</dbReference>
<keyword evidence="5 8" id="KW-0472">Membrane</keyword>